<dbReference type="Proteomes" id="UP001175261">
    <property type="component" value="Unassembled WGS sequence"/>
</dbReference>
<dbReference type="AlphaFoldDB" id="A0AA39GKK9"/>
<comment type="caution">
    <text evidence="2">The sequence shown here is derived from an EMBL/GenBank/DDBJ whole genome shotgun (WGS) entry which is preliminary data.</text>
</comment>
<feature type="transmembrane region" description="Helical" evidence="1">
    <location>
        <begin position="43"/>
        <end position="67"/>
    </location>
</feature>
<name>A0AA39GKK9_SARSR</name>
<keyword evidence="1" id="KW-1133">Transmembrane helix</keyword>
<dbReference type="EMBL" id="JAPDFR010000002">
    <property type="protein sequence ID" value="KAK0389085.1"/>
    <property type="molecule type" value="Genomic_DNA"/>
</dbReference>
<evidence type="ECO:0000313" key="2">
    <source>
        <dbReference type="EMBL" id="KAK0389085.1"/>
    </source>
</evidence>
<accession>A0AA39GKK9</accession>
<organism evidence="2 3">
    <name type="scientific">Sarocladium strictum</name>
    <name type="common">Black bundle disease fungus</name>
    <name type="synonym">Acremonium strictum</name>
    <dbReference type="NCBI Taxonomy" id="5046"/>
    <lineage>
        <taxon>Eukaryota</taxon>
        <taxon>Fungi</taxon>
        <taxon>Dikarya</taxon>
        <taxon>Ascomycota</taxon>
        <taxon>Pezizomycotina</taxon>
        <taxon>Sordariomycetes</taxon>
        <taxon>Hypocreomycetidae</taxon>
        <taxon>Hypocreales</taxon>
        <taxon>Sarocladiaceae</taxon>
        <taxon>Sarocladium</taxon>
    </lineage>
</organism>
<keyword evidence="1" id="KW-0472">Membrane</keyword>
<gene>
    <name evidence="2" type="ORF">NLU13_2661</name>
</gene>
<evidence type="ECO:0000256" key="1">
    <source>
        <dbReference type="SAM" id="Phobius"/>
    </source>
</evidence>
<keyword evidence="3" id="KW-1185">Reference proteome</keyword>
<evidence type="ECO:0000313" key="3">
    <source>
        <dbReference type="Proteomes" id="UP001175261"/>
    </source>
</evidence>
<keyword evidence="1" id="KW-0812">Transmembrane</keyword>
<protein>
    <submittedName>
        <fullName evidence="2">Uncharacterized protein</fullName>
    </submittedName>
</protein>
<sequence>MLSQSLRQSIYITPFVKSPEGITKRNSSSQDMPADLDDGSDNMINLMLVVLGIVFFALILVSMLFVFRRIRRNRQLQGHTLPSYYDAAGTVKNPRGLTIETTHPNGRSSVLVIGRNGQPMLPNPNSPPHSPDNVPEIRITFPDEQDEQGRHQSGRVLVVRVGENATVGLEPVHEEQLPAYEKEAKAGFYSVDMDQIGGLKEKDRNLFQ</sequence>
<reference evidence="2" key="1">
    <citation type="submission" date="2022-10" db="EMBL/GenBank/DDBJ databases">
        <title>Determination and structural analysis of whole genome sequence of Sarocladium strictum F4-1.</title>
        <authorList>
            <person name="Hu L."/>
            <person name="Jiang Y."/>
        </authorList>
    </citation>
    <scope>NUCLEOTIDE SEQUENCE</scope>
    <source>
        <strain evidence="2">F4-1</strain>
    </source>
</reference>
<proteinExistence type="predicted"/>